<reference evidence="2" key="1">
    <citation type="journal article" date="2015" name="PLoS Genet.">
        <title>Genome Sequence and Transcriptome Analyses of Chrysochromulina tobin: Metabolic Tools for Enhanced Algal Fitness in the Prominent Order Prymnesiales (Haptophyceae).</title>
        <authorList>
            <person name="Hovde B.T."/>
            <person name="Deodato C.R."/>
            <person name="Hunsperger H.M."/>
            <person name="Ryken S.A."/>
            <person name="Yost W."/>
            <person name="Jha R.K."/>
            <person name="Patterson J."/>
            <person name="Monnat R.J. Jr."/>
            <person name="Barlow S.B."/>
            <person name="Starkenburg S.R."/>
            <person name="Cattolico R.A."/>
        </authorList>
    </citation>
    <scope>NUCLEOTIDE SEQUENCE</scope>
    <source>
        <strain evidence="2">CCMP291</strain>
    </source>
</reference>
<protein>
    <submittedName>
        <fullName evidence="1">Uncharacterized protein</fullName>
    </submittedName>
</protein>
<gene>
    <name evidence="1" type="ORF">Ctob_002606</name>
</gene>
<organism evidence="1 2">
    <name type="scientific">Chrysochromulina tobinii</name>
    <dbReference type="NCBI Taxonomy" id="1460289"/>
    <lineage>
        <taxon>Eukaryota</taxon>
        <taxon>Haptista</taxon>
        <taxon>Haptophyta</taxon>
        <taxon>Prymnesiophyceae</taxon>
        <taxon>Prymnesiales</taxon>
        <taxon>Chrysochromulinaceae</taxon>
        <taxon>Chrysochromulina</taxon>
    </lineage>
</organism>
<keyword evidence="2" id="KW-1185">Reference proteome</keyword>
<dbReference type="Proteomes" id="UP000037460">
    <property type="component" value="Unassembled WGS sequence"/>
</dbReference>
<evidence type="ECO:0000313" key="2">
    <source>
        <dbReference type="Proteomes" id="UP000037460"/>
    </source>
</evidence>
<accession>A0A0M0JQW0</accession>
<name>A0A0M0JQW0_9EUKA</name>
<evidence type="ECO:0000313" key="1">
    <source>
        <dbReference type="EMBL" id="KOO28697.1"/>
    </source>
</evidence>
<comment type="caution">
    <text evidence="1">The sequence shown here is derived from an EMBL/GenBank/DDBJ whole genome shotgun (WGS) entry which is preliminary data.</text>
</comment>
<dbReference type="EMBL" id="JWZX01002527">
    <property type="protein sequence ID" value="KOO28697.1"/>
    <property type="molecule type" value="Genomic_DNA"/>
</dbReference>
<dbReference type="AlphaFoldDB" id="A0A0M0JQW0"/>
<sequence length="33" mass="3861">MSRSITSSGNFMLYLFSHSICKTNRRVVRLNIK</sequence>
<proteinExistence type="predicted"/>